<feature type="compositionally biased region" description="Basic and acidic residues" evidence="1">
    <location>
        <begin position="239"/>
        <end position="248"/>
    </location>
</feature>
<name>A0A9P6BAD7_9AGAM</name>
<feature type="region of interest" description="Disordered" evidence="1">
    <location>
        <begin position="1"/>
        <end position="125"/>
    </location>
</feature>
<dbReference type="Proteomes" id="UP000886523">
    <property type="component" value="Unassembled WGS sequence"/>
</dbReference>
<feature type="compositionally biased region" description="Basic and acidic residues" evidence="1">
    <location>
        <begin position="9"/>
        <end position="19"/>
    </location>
</feature>
<dbReference type="EMBL" id="MU128911">
    <property type="protein sequence ID" value="KAF9520457.1"/>
    <property type="molecule type" value="Genomic_DNA"/>
</dbReference>
<sequence>MTTHPQQRPHTEQTTERGKPTTTHPQQWVCGHVRSWPGGSKEKPANNEDRTVRVQMTTRQPNMQQTKRRQTMPRQVRTRPPSDHANHTPAAADHRLNHKKPPPNEPPLPKTTTCVPPLNRNPPKLRQKTMRATGTTHLPKGCVGFQGCPSVPTTRRNRELKTPDPPDKTWEQGCTMQDARNTRQNHTPALAEAETQHAKNTPERNPVTGTHGTRLRGPRTNHAPASAGVWQYWVPSPSLREKPPHEIWRGPSPQTPTTDATPGKAPTPLQKITPETGWATV</sequence>
<organism evidence="2 3">
    <name type="scientific">Hydnum rufescens UP504</name>
    <dbReference type="NCBI Taxonomy" id="1448309"/>
    <lineage>
        <taxon>Eukaryota</taxon>
        <taxon>Fungi</taxon>
        <taxon>Dikarya</taxon>
        <taxon>Basidiomycota</taxon>
        <taxon>Agaricomycotina</taxon>
        <taxon>Agaricomycetes</taxon>
        <taxon>Cantharellales</taxon>
        <taxon>Hydnaceae</taxon>
        <taxon>Hydnum</taxon>
    </lineage>
</organism>
<accession>A0A9P6BAD7</accession>
<gene>
    <name evidence="2" type="ORF">BS47DRAFT_1357317</name>
</gene>
<keyword evidence="3" id="KW-1185">Reference proteome</keyword>
<dbReference type="AlphaFoldDB" id="A0A9P6BAD7"/>
<evidence type="ECO:0000313" key="3">
    <source>
        <dbReference type="Proteomes" id="UP000886523"/>
    </source>
</evidence>
<feature type="compositionally biased region" description="Polar residues" evidence="1">
    <location>
        <begin position="54"/>
        <end position="65"/>
    </location>
</feature>
<feature type="compositionally biased region" description="Basic and acidic residues" evidence="1">
    <location>
        <begin position="156"/>
        <end position="170"/>
    </location>
</feature>
<feature type="region of interest" description="Disordered" evidence="1">
    <location>
        <begin position="193"/>
        <end position="281"/>
    </location>
</feature>
<feature type="compositionally biased region" description="Basic and acidic residues" evidence="1">
    <location>
        <begin position="40"/>
        <end position="52"/>
    </location>
</feature>
<feature type="region of interest" description="Disordered" evidence="1">
    <location>
        <begin position="147"/>
        <end position="172"/>
    </location>
</feature>
<evidence type="ECO:0000313" key="2">
    <source>
        <dbReference type="EMBL" id="KAF9520457.1"/>
    </source>
</evidence>
<comment type="caution">
    <text evidence="2">The sequence shown here is derived from an EMBL/GenBank/DDBJ whole genome shotgun (WGS) entry which is preliminary data.</text>
</comment>
<evidence type="ECO:0000256" key="1">
    <source>
        <dbReference type="SAM" id="MobiDB-lite"/>
    </source>
</evidence>
<protein>
    <submittedName>
        <fullName evidence="2">Uncharacterized protein</fullName>
    </submittedName>
</protein>
<proteinExistence type="predicted"/>
<reference evidence="2" key="1">
    <citation type="journal article" date="2020" name="Nat. Commun.">
        <title>Large-scale genome sequencing of mycorrhizal fungi provides insights into the early evolution of symbiotic traits.</title>
        <authorList>
            <person name="Miyauchi S."/>
            <person name="Kiss E."/>
            <person name="Kuo A."/>
            <person name="Drula E."/>
            <person name="Kohler A."/>
            <person name="Sanchez-Garcia M."/>
            <person name="Morin E."/>
            <person name="Andreopoulos B."/>
            <person name="Barry K.W."/>
            <person name="Bonito G."/>
            <person name="Buee M."/>
            <person name="Carver A."/>
            <person name="Chen C."/>
            <person name="Cichocki N."/>
            <person name="Clum A."/>
            <person name="Culley D."/>
            <person name="Crous P.W."/>
            <person name="Fauchery L."/>
            <person name="Girlanda M."/>
            <person name="Hayes R.D."/>
            <person name="Keri Z."/>
            <person name="LaButti K."/>
            <person name="Lipzen A."/>
            <person name="Lombard V."/>
            <person name="Magnuson J."/>
            <person name="Maillard F."/>
            <person name="Murat C."/>
            <person name="Nolan M."/>
            <person name="Ohm R.A."/>
            <person name="Pangilinan J."/>
            <person name="Pereira M.F."/>
            <person name="Perotto S."/>
            <person name="Peter M."/>
            <person name="Pfister S."/>
            <person name="Riley R."/>
            <person name="Sitrit Y."/>
            <person name="Stielow J.B."/>
            <person name="Szollosi G."/>
            <person name="Zifcakova L."/>
            <person name="Stursova M."/>
            <person name="Spatafora J.W."/>
            <person name="Tedersoo L."/>
            <person name="Vaario L.M."/>
            <person name="Yamada A."/>
            <person name="Yan M."/>
            <person name="Wang P."/>
            <person name="Xu J."/>
            <person name="Bruns T."/>
            <person name="Baldrian P."/>
            <person name="Vilgalys R."/>
            <person name="Dunand C."/>
            <person name="Henrissat B."/>
            <person name="Grigoriev I.V."/>
            <person name="Hibbett D."/>
            <person name="Nagy L.G."/>
            <person name="Martin F.M."/>
        </authorList>
    </citation>
    <scope>NUCLEOTIDE SEQUENCE</scope>
    <source>
        <strain evidence="2">UP504</strain>
    </source>
</reference>